<keyword evidence="1" id="KW-0472">Membrane</keyword>
<dbReference type="Proteomes" id="UP000031971">
    <property type="component" value="Unassembled WGS sequence"/>
</dbReference>
<feature type="transmembrane region" description="Helical" evidence="1">
    <location>
        <begin position="330"/>
        <end position="349"/>
    </location>
</feature>
<keyword evidence="3" id="KW-1185">Reference proteome</keyword>
<comment type="caution">
    <text evidence="2">The sequence shown here is derived from an EMBL/GenBank/DDBJ whole genome shotgun (WGS) entry which is preliminary data.</text>
</comment>
<feature type="transmembrane region" description="Helical" evidence="1">
    <location>
        <begin position="305"/>
        <end position="324"/>
    </location>
</feature>
<dbReference type="EMBL" id="JXSL01000020">
    <property type="protein sequence ID" value="KIL99935.1"/>
    <property type="molecule type" value="Genomic_DNA"/>
</dbReference>
<evidence type="ECO:0000313" key="3">
    <source>
        <dbReference type="Proteomes" id="UP000031971"/>
    </source>
</evidence>
<accession>A0A0C2YZ44</accession>
<name>A0A0C2YZ44_PARME</name>
<feature type="transmembrane region" description="Helical" evidence="1">
    <location>
        <begin position="97"/>
        <end position="118"/>
    </location>
</feature>
<gene>
    <name evidence="2" type="ORF">CCC_02724</name>
</gene>
<feature type="transmembrane region" description="Helical" evidence="1">
    <location>
        <begin position="268"/>
        <end position="293"/>
    </location>
</feature>
<evidence type="ECO:0000256" key="1">
    <source>
        <dbReference type="SAM" id="Phobius"/>
    </source>
</evidence>
<feature type="transmembrane region" description="Helical" evidence="1">
    <location>
        <begin position="180"/>
        <end position="204"/>
    </location>
</feature>
<organism evidence="2 3">
    <name type="scientific">Paramagnetospirillum magnetotacticum MS-1</name>
    <dbReference type="NCBI Taxonomy" id="272627"/>
    <lineage>
        <taxon>Bacteria</taxon>
        <taxon>Pseudomonadati</taxon>
        <taxon>Pseudomonadota</taxon>
        <taxon>Alphaproteobacteria</taxon>
        <taxon>Rhodospirillales</taxon>
        <taxon>Magnetospirillaceae</taxon>
        <taxon>Paramagnetospirillum</taxon>
    </lineage>
</organism>
<feature type="transmembrane region" description="Helical" evidence="1">
    <location>
        <begin position="361"/>
        <end position="380"/>
    </location>
</feature>
<reference evidence="2 3" key="1">
    <citation type="submission" date="2015-01" db="EMBL/GenBank/DDBJ databases">
        <title>Genome Sequence of Magnetospirillum magnetotacticum Strain MS-1.</title>
        <authorList>
            <person name="Marinov G.K."/>
            <person name="Smalley M.D."/>
            <person name="DeSalvo G."/>
        </authorList>
    </citation>
    <scope>NUCLEOTIDE SEQUENCE [LARGE SCALE GENOMIC DNA]</scope>
    <source>
        <strain evidence="2 3">MS-1</strain>
    </source>
</reference>
<dbReference type="RefSeq" id="WP_009869296.1">
    <property type="nucleotide sequence ID" value="NZ_JXSL01000020.1"/>
</dbReference>
<feature type="transmembrane region" description="Helical" evidence="1">
    <location>
        <begin position="211"/>
        <end position="231"/>
    </location>
</feature>
<evidence type="ECO:0008006" key="4">
    <source>
        <dbReference type="Google" id="ProtNLM"/>
    </source>
</evidence>
<dbReference type="STRING" id="272627.CCC_02724"/>
<keyword evidence="1" id="KW-0812">Transmembrane</keyword>
<keyword evidence="1" id="KW-1133">Transmembrane helix</keyword>
<proteinExistence type="predicted"/>
<sequence length="543" mass="59300">MKRNLILLILPALFTALLFAMGAASQPFWQVFNLDPDYYYLTNGLLLVEGLAPTDMGHPGTPVHVFIAVVYRLMHLGEPTGAIVDAVLREPEHHLRVVTWVMYPLIGLSLVALGRAFLTTTGRLAPAMLAQGAPFLSMIIPKFGLHPKPEGFLIIAVAWVLIAALRIVRTETLTDRQVGWLGLALGFGIACKIQFVALGLIPLFILDRRRLFLVLPLATVAGFFVFFSPALPSLDIFLGWWVKVLTHSGAYGQGEVAVVQPGRYPKAIIGLFGSKIIFTIGVVLSLFALAGYVRLRRRGLIAADRLAGLLAGLVAAEVFTILAVAKQPAAHYLVPALLLTGPSLAILFVLSAKVFAPHSHLRAWSVLGLALVVLSAQASWKQYAELARWTHEAQAFDMGRFKACAKIDFDSASTLPYALQRGDMNSQGRYSPKLAEFMPKDHYTWFINEHSWWHAGFMQWNKPMVVAEVVAAYPCTVFRGNQANNLPIWAGKALGTFKPDEVCEVGEETIYTFGIRCDGGAVNSVGVNQSMSPSSAGRVSPKP</sequence>
<dbReference type="AlphaFoldDB" id="A0A0C2YZ44"/>
<feature type="transmembrane region" description="Helical" evidence="1">
    <location>
        <begin position="151"/>
        <end position="168"/>
    </location>
</feature>
<evidence type="ECO:0000313" key="2">
    <source>
        <dbReference type="EMBL" id="KIL99935.1"/>
    </source>
</evidence>
<protein>
    <recommendedName>
        <fullName evidence="4">Glycosyltransferase RgtA/B/C/D-like domain-containing protein</fullName>
    </recommendedName>
</protein>